<dbReference type="AlphaFoldDB" id="A0A5B7DIH2"/>
<protein>
    <submittedName>
        <fullName evidence="2">Uncharacterized protein</fullName>
    </submittedName>
</protein>
<dbReference type="Proteomes" id="UP000324222">
    <property type="component" value="Unassembled WGS sequence"/>
</dbReference>
<reference evidence="2 3" key="1">
    <citation type="submission" date="2019-05" db="EMBL/GenBank/DDBJ databases">
        <title>Another draft genome of Portunus trituberculatus and its Hox gene families provides insights of decapod evolution.</title>
        <authorList>
            <person name="Jeong J.-H."/>
            <person name="Song I."/>
            <person name="Kim S."/>
            <person name="Choi T."/>
            <person name="Kim D."/>
            <person name="Ryu S."/>
            <person name="Kim W."/>
        </authorList>
    </citation>
    <scope>NUCLEOTIDE SEQUENCE [LARGE SCALE GENOMIC DNA]</scope>
    <source>
        <tissue evidence="2">Muscle</tissue>
    </source>
</reference>
<name>A0A5B7DIH2_PORTR</name>
<dbReference type="EMBL" id="VSRR010000932">
    <property type="protein sequence ID" value="MPC20987.1"/>
    <property type="molecule type" value="Genomic_DNA"/>
</dbReference>
<evidence type="ECO:0000313" key="2">
    <source>
        <dbReference type="EMBL" id="MPC20987.1"/>
    </source>
</evidence>
<evidence type="ECO:0000313" key="3">
    <source>
        <dbReference type="Proteomes" id="UP000324222"/>
    </source>
</evidence>
<organism evidence="2 3">
    <name type="scientific">Portunus trituberculatus</name>
    <name type="common">Swimming crab</name>
    <name type="synonym">Neptunus trituberculatus</name>
    <dbReference type="NCBI Taxonomy" id="210409"/>
    <lineage>
        <taxon>Eukaryota</taxon>
        <taxon>Metazoa</taxon>
        <taxon>Ecdysozoa</taxon>
        <taxon>Arthropoda</taxon>
        <taxon>Crustacea</taxon>
        <taxon>Multicrustacea</taxon>
        <taxon>Malacostraca</taxon>
        <taxon>Eumalacostraca</taxon>
        <taxon>Eucarida</taxon>
        <taxon>Decapoda</taxon>
        <taxon>Pleocyemata</taxon>
        <taxon>Brachyura</taxon>
        <taxon>Eubrachyura</taxon>
        <taxon>Portunoidea</taxon>
        <taxon>Portunidae</taxon>
        <taxon>Portuninae</taxon>
        <taxon>Portunus</taxon>
    </lineage>
</organism>
<feature type="region of interest" description="Disordered" evidence="1">
    <location>
        <begin position="36"/>
        <end position="56"/>
    </location>
</feature>
<feature type="compositionally biased region" description="Basic and acidic residues" evidence="1">
    <location>
        <begin position="36"/>
        <end position="51"/>
    </location>
</feature>
<gene>
    <name evidence="2" type="ORF">E2C01_013959</name>
</gene>
<evidence type="ECO:0000256" key="1">
    <source>
        <dbReference type="SAM" id="MobiDB-lite"/>
    </source>
</evidence>
<accession>A0A5B7DIH2</accession>
<sequence>MVSSQRNDPESRCLKADFCALKFTWKFSSYLARQLEGRGGRGGSGEREGRAHSRPKYPGQQLYVFLSPALSQHGTKLDVDFLVESESAITQINAGVDHCDSGEGDAAVVWW</sequence>
<keyword evidence="3" id="KW-1185">Reference proteome</keyword>
<proteinExistence type="predicted"/>
<comment type="caution">
    <text evidence="2">The sequence shown here is derived from an EMBL/GenBank/DDBJ whole genome shotgun (WGS) entry which is preliminary data.</text>
</comment>